<dbReference type="PATRIC" id="fig|1379739.3.peg.477"/>
<dbReference type="Gene3D" id="3.40.630.10">
    <property type="entry name" value="Zn peptidases"/>
    <property type="match status" value="1"/>
</dbReference>
<dbReference type="GO" id="GO:0004177">
    <property type="term" value="F:aminopeptidase activity"/>
    <property type="evidence" value="ECO:0007669"/>
    <property type="project" value="UniProtKB-KW"/>
</dbReference>
<evidence type="ECO:0000256" key="1">
    <source>
        <dbReference type="SAM" id="Phobius"/>
    </source>
</evidence>
<dbReference type="PANTHER" id="PTHR12147:SF26">
    <property type="entry name" value="PEPTIDASE M28 DOMAIN-CONTAINING PROTEIN"/>
    <property type="match status" value="1"/>
</dbReference>
<evidence type="ECO:0000313" key="3">
    <source>
        <dbReference type="EMBL" id="KIS25168.1"/>
    </source>
</evidence>
<name>A0A0D1A2Y0_CLOBO</name>
<keyword evidence="3" id="KW-0645">Protease</keyword>
<keyword evidence="1" id="KW-1133">Transmembrane helix</keyword>
<keyword evidence="1" id="KW-0472">Membrane</keyword>
<proteinExistence type="predicted"/>
<reference evidence="3 4" key="1">
    <citation type="submission" date="2014-06" db="EMBL/GenBank/DDBJ databases">
        <title>Genome characterization of distinct group I Clostridium botulinum lineages.</title>
        <authorList>
            <person name="Giordani F."/>
            <person name="Anselmo A."/>
            <person name="Fillo S."/>
            <person name="Palozzi A.M."/>
            <person name="Fortunato A."/>
            <person name="Gentile B."/>
            <person name="Ciammaruconi A."/>
            <person name="Anniballi F."/>
            <person name="De Medici D."/>
            <person name="Lista F."/>
        </authorList>
    </citation>
    <scope>NUCLEOTIDE SEQUENCE [LARGE SCALE GENOMIC DNA]</scope>
    <source>
        <strain evidence="3 4">B2 450</strain>
    </source>
</reference>
<gene>
    <name evidence="3" type="ORF">N495_00895</name>
</gene>
<dbReference type="RefSeq" id="WP_003487826.1">
    <property type="nucleotide sequence ID" value="NZ_JXSU01000006.1"/>
</dbReference>
<feature type="transmembrane region" description="Helical" evidence="1">
    <location>
        <begin position="416"/>
        <end position="436"/>
    </location>
</feature>
<dbReference type="AlphaFoldDB" id="A0A0D1A2Y0"/>
<feature type="domain" description="Peptidase M28" evidence="2">
    <location>
        <begin position="213"/>
        <end position="403"/>
    </location>
</feature>
<dbReference type="InterPro" id="IPR007484">
    <property type="entry name" value="Peptidase_M28"/>
</dbReference>
<dbReference type="OrthoDB" id="233977at2"/>
<organism evidence="3 4">
    <name type="scientific">Clostridium botulinum B2 450</name>
    <dbReference type="NCBI Taxonomy" id="1379739"/>
    <lineage>
        <taxon>Bacteria</taxon>
        <taxon>Bacillati</taxon>
        <taxon>Bacillota</taxon>
        <taxon>Clostridia</taxon>
        <taxon>Eubacteriales</taxon>
        <taxon>Clostridiaceae</taxon>
        <taxon>Clostridium</taxon>
    </lineage>
</organism>
<evidence type="ECO:0000259" key="2">
    <source>
        <dbReference type="Pfam" id="PF04389"/>
    </source>
</evidence>
<feature type="transmembrane region" description="Helical" evidence="1">
    <location>
        <begin position="7"/>
        <end position="27"/>
    </location>
</feature>
<dbReference type="InterPro" id="IPR045175">
    <property type="entry name" value="M28_fam"/>
</dbReference>
<dbReference type="Proteomes" id="UP000032250">
    <property type="component" value="Unassembled WGS sequence"/>
</dbReference>
<dbReference type="EMBL" id="JXSU01000006">
    <property type="protein sequence ID" value="KIS25168.1"/>
    <property type="molecule type" value="Genomic_DNA"/>
</dbReference>
<dbReference type="SUPFAM" id="SSF53187">
    <property type="entry name" value="Zn-dependent exopeptidases"/>
    <property type="match status" value="1"/>
</dbReference>
<keyword evidence="3" id="KW-0378">Hydrolase</keyword>
<keyword evidence="3" id="KW-0031">Aminopeptidase</keyword>
<evidence type="ECO:0000313" key="4">
    <source>
        <dbReference type="Proteomes" id="UP000032250"/>
    </source>
</evidence>
<dbReference type="GO" id="GO:0008235">
    <property type="term" value="F:metalloexopeptidase activity"/>
    <property type="evidence" value="ECO:0007669"/>
    <property type="project" value="InterPro"/>
</dbReference>
<accession>A0A0D1A2Y0</accession>
<dbReference type="GO" id="GO:0006508">
    <property type="term" value="P:proteolysis"/>
    <property type="evidence" value="ECO:0007669"/>
    <property type="project" value="InterPro"/>
</dbReference>
<dbReference type="Pfam" id="PF04389">
    <property type="entry name" value="Peptidase_M28"/>
    <property type="match status" value="1"/>
</dbReference>
<comment type="caution">
    <text evidence="3">The sequence shown here is derived from an EMBL/GenBank/DDBJ whole genome shotgun (WGS) entry which is preliminary data.</text>
</comment>
<protein>
    <submittedName>
        <fullName evidence="3">Aminopeptidase</fullName>
    </submittedName>
</protein>
<dbReference type="PANTHER" id="PTHR12147">
    <property type="entry name" value="METALLOPEPTIDASE M28 FAMILY MEMBER"/>
    <property type="match status" value="1"/>
</dbReference>
<dbReference type="HOGENOM" id="CLU_591476_0_0_9"/>
<sequence>MRNFSKLFYITIILTFLCFSIQTALFIKSFNINSVLNNINLISSNEFKGRLPGSMENRQVSEYIRNNFRNNNLLPYEENYFHSFGCFYPSKIEGNPYLKVIDSQGNLIKNYSYGKDFKEDMLNFRENAFSFTNKNVIIQNDFMNINYNNGNFLIYATDDYDSNFRSSFVKEAPYNMYVVTNKKVFSELKDFIKSDYKIICFIPYSIKETELNNVVGYIKGTNPNNAPIIISSHFDHLGEDLNGTIYSGALDNASGTSFMLELVKYIKSLGTPDRDIIFVSFNAEEFGCLGSKAFVEKYYSKVKNSTLLNFDMIGGSESVPLCIMGSDKDTADTPLIKELSTLCSSKNINFNYMFENASDHYFFREKGVNAITFCDNDTSKIHTPKDKIEFINKNSIKRCYNVASLKIINSAFRGNLFYVHYKEFLIISFVLLFIFIRKQQRNKTKIINLNNYLL</sequence>
<keyword evidence="1" id="KW-0812">Transmembrane</keyword>